<comment type="caution">
    <text evidence="2">The sequence shown here is derived from an EMBL/GenBank/DDBJ whole genome shotgun (WGS) entry which is preliminary data.</text>
</comment>
<dbReference type="EMBL" id="QSUL01000014">
    <property type="protein sequence ID" value="RGN32314.1"/>
    <property type="molecule type" value="Genomic_DNA"/>
</dbReference>
<dbReference type="Gene3D" id="2.40.128.720">
    <property type="match status" value="1"/>
</dbReference>
<sequence>MKTTSLFKAVALVTLMITGVLNAEVKAQEGFITNKVMNGELVASKTIFKQEGSYLHQYMQYTFAYDDQNRLVSKEASKWDGAKGAWVPYFKITFQYSDNEITTNYARWNKSHKAYDEAVQKNVYELNDENMPTVYKTYKQMDSTTNLLAIAK</sequence>
<dbReference type="AlphaFoldDB" id="A0A3E5B4A4"/>
<dbReference type="InterPro" id="IPR024339">
    <property type="entry name" value="DUF3836"/>
</dbReference>
<feature type="signal peptide" evidence="1">
    <location>
        <begin position="1"/>
        <end position="23"/>
    </location>
</feature>
<evidence type="ECO:0000313" key="3">
    <source>
        <dbReference type="Proteomes" id="UP000260983"/>
    </source>
</evidence>
<evidence type="ECO:0000256" key="1">
    <source>
        <dbReference type="SAM" id="SignalP"/>
    </source>
</evidence>
<reference evidence="2 3" key="1">
    <citation type="submission" date="2018-08" db="EMBL/GenBank/DDBJ databases">
        <title>A genome reference for cultivated species of the human gut microbiota.</title>
        <authorList>
            <person name="Zou Y."/>
            <person name="Xue W."/>
            <person name="Luo G."/>
        </authorList>
    </citation>
    <scope>NUCLEOTIDE SEQUENCE [LARGE SCALE GENOMIC DNA]</scope>
    <source>
        <strain evidence="2 3">OM05-15BH</strain>
    </source>
</reference>
<dbReference type="Proteomes" id="UP000260983">
    <property type="component" value="Unassembled WGS sequence"/>
</dbReference>
<accession>A0A3E5B4A4</accession>
<keyword evidence="1" id="KW-0732">Signal</keyword>
<gene>
    <name evidence="2" type="ORF">DXB65_18645</name>
</gene>
<name>A0A3E5B4A4_9BACE</name>
<feature type="chain" id="PRO_5017673279" evidence="1">
    <location>
        <begin position="24"/>
        <end position="152"/>
    </location>
</feature>
<organism evidence="2 3">
    <name type="scientific">Bacteroides oleiciplenus</name>
    <dbReference type="NCBI Taxonomy" id="626931"/>
    <lineage>
        <taxon>Bacteria</taxon>
        <taxon>Pseudomonadati</taxon>
        <taxon>Bacteroidota</taxon>
        <taxon>Bacteroidia</taxon>
        <taxon>Bacteroidales</taxon>
        <taxon>Bacteroidaceae</taxon>
        <taxon>Bacteroides</taxon>
    </lineage>
</organism>
<evidence type="ECO:0000313" key="2">
    <source>
        <dbReference type="EMBL" id="RGN32314.1"/>
    </source>
</evidence>
<dbReference type="Pfam" id="PF12930">
    <property type="entry name" value="DUF3836"/>
    <property type="match status" value="1"/>
</dbReference>
<dbReference type="RefSeq" id="WP_009130061.1">
    <property type="nucleotide sequence ID" value="NZ_CABKRN010000002.1"/>
</dbReference>
<protein>
    <submittedName>
        <fullName evidence="2">DUF3836 domain-containing protein</fullName>
    </submittedName>
</protein>
<proteinExistence type="predicted"/>